<dbReference type="EMBL" id="JAHMHQ010000008">
    <property type="protein sequence ID" value="KAK1637825.1"/>
    <property type="molecule type" value="Genomic_DNA"/>
</dbReference>
<dbReference type="AlphaFoldDB" id="A0AAJ0EIC8"/>
<keyword evidence="2" id="KW-1185">Reference proteome</keyword>
<dbReference type="RefSeq" id="XP_060446432.1">
    <property type="nucleotide sequence ID" value="XM_060590258.1"/>
</dbReference>
<evidence type="ECO:0000313" key="2">
    <source>
        <dbReference type="Proteomes" id="UP001243989"/>
    </source>
</evidence>
<proteinExistence type="predicted"/>
<name>A0AAJ0EIC8_9PEZI</name>
<dbReference type="Proteomes" id="UP001243989">
    <property type="component" value="Unassembled WGS sequence"/>
</dbReference>
<organism evidence="1 2">
    <name type="scientific">Colletotrichum phormii</name>
    <dbReference type="NCBI Taxonomy" id="359342"/>
    <lineage>
        <taxon>Eukaryota</taxon>
        <taxon>Fungi</taxon>
        <taxon>Dikarya</taxon>
        <taxon>Ascomycota</taxon>
        <taxon>Pezizomycotina</taxon>
        <taxon>Sordariomycetes</taxon>
        <taxon>Hypocreomycetidae</taxon>
        <taxon>Glomerellales</taxon>
        <taxon>Glomerellaceae</taxon>
        <taxon>Colletotrichum</taxon>
        <taxon>Colletotrichum acutatum species complex</taxon>
    </lineage>
</organism>
<reference evidence="1" key="1">
    <citation type="submission" date="2021-06" db="EMBL/GenBank/DDBJ databases">
        <title>Comparative genomics, transcriptomics and evolutionary studies reveal genomic signatures of adaptation to plant cell wall in hemibiotrophic fungi.</title>
        <authorList>
            <consortium name="DOE Joint Genome Institute"/>
            <person name="Baroncelli R."/>
            <person name="Diaz J.F."/>
            <person name="Benocci T."/>
            <person name="Peng M."/>
            <person name="Battaglia E."/>
            <person name="Haridas S."/>
            <person name="Andreopoulos W."/>
            <person name="Labutti K."/>
            <person name="Pangilinan J."/>
            <person name="Floch G.L."/>
            <person name="Makela M.R."/>
            <person name="Henrissat B."/>
            <person name="Grigoriev I.V."/>
            <person name="Crouch J.A."/>
            <person name="De Vries R.P."/>
            <person name="Sukno S.A."/>
            <person name="Thon M.R."/>
        </authorList>
    </citation>
    <scope>NUCLEOTIDE SEQUENCE</scope>
    <source>
        <strain evidence="1">CBS 102054</strain>
    </source>
</reference>
<sequence length="85" mass="9344">PFWLNGGGGDRRVEVFVRWRLVGFGWRGSGGAELTSTRFKAKLPSGQLVARTSDSYKLCCGDTGLLRRSPWHAWPGVGFASGFVR</sequence>
<evidence type="ECO:0000313" key="1">
    <source>
        <dbReference type="EMBL" id="KAK1637825.1"/>
    </source>
</evidence>
<feature type="non-terminal residue" evidence="1">
    <location>
        <position position="1"/>
    </location>
</feature>
<gene>
    <name evidence="1" type="ORF">BDP81DRAFT_425995</name>
</gene>
<dbReference type="GeneID" id="85475120"/>
<comment type="caution">
    <text evidence="1">The sequence shown here is derived from an EMBL/GenBank/DDBJ whole genome shotgun (WGS) entry which is preliminary data.</text>
</comment>
<protein>
    <submittedName>
        <fullName evidence="1">Uncharacterized protein</fullName>
    </submittedName>
</protein>
<accession>A0AAJ0EIC8</accession>